<evidence type="ECO:0000313" key="9">
    <source>
        <dbReference type="Proteomes" id="UP000041254"/>
    </source>
</evidence>
<feature type="transmembrane region" description="Helical" evidence="7">
    <location>
        <begin position="369"/>
        <end position="388"/>
    </location>
</feature>
<feature type="transmembrane region" description="Helical" evidence="7">
    <location>
        <begin position="113"/>
        <end position="136"/>
    </location>
</feature>
<evidence type="ECO:0000256" key="2">
    <source>
        <dbReference type="ARBA" id="ARBA00022448"/>
    </source>
</evidence>
<evidence type="ECO:0000313" key="8">
    <source>
        <dbReference type="EMBL" id="CEL92827.1"/>
    </source>
</evidence>
<proteinExistence type="predicted"/>
<evidence type="ECO:0000256" key="5">
    <source>
        <dbReference type="ARBA" id="ARBA00023136"/>
    </source>
</evidence>
<keyword evidence="9" id="KW-1185">Reference proteome</keyword>
<dbReference type="InterPro" id="IPR036259">
    <property type="entry name" value="MFS_trans_sf"/>
</dbReference>
<feature type="transmembrane region" description="Helical" evidence="7">
    <location>
        <begin position="82"/>
        <end position="101"/>
    </location>
</feature>
<feature type="transmembrane region" description="Helical" evidence="7">
    <location>
        <begin position="12"/>
        <end position="40"/>
    </location>
</feature>
<dbReference type="InterPro" id="IPR011701">
    <property type="entry name" value="MFS"/>
</dbReference>
<keyword evidence="3 7" id="KW-0812">Transmembrane</keyword>
<evidence type="ECO:0000256" key="4">
    <source>
        <dbReference type="ARBA" id="ARBA00022989"/>
    </source>
</evidence>
<evidence type="ECO:0000256" key="1">
    <source>
        <dbReference type="ARBA" id="ARBA00004141"/>
    </source>
</evidence>
<feature type="region of interest" description="Disordered" evidence="6">
    <location>
        <begin position="276"/>
        <end position="309"/>
    </location>
</feature>
<feature type="transmembrane region" description="Helical" evidence="7">
    <location>
        <begin position="156"/>
        <end position="176"/>
    </location>
</feature>
<accession>A0A0G4EA52</accession>
<dbReference type="PANTHER" id="PTHR23506">
    <property type="entry name" value="GH10249P"/>
    <property type="match status" value="1"/>
</dbReference>
<dbReference type="Proteomes" id="UP000041254">
    <property type="component" value="Unassembled WGS sequence"/>
</dbReference>
<feature type="transmembrane region" description="Helical" evidence="7">
    <location>
        <begin position="52"/>
        <end position="75"/>
    </location>
</feature>
<evidence type="ECO:0000256" key="7">
    <source>
        <dbReference type="SAM" id="Phobius"/>
    </source>
</evidence>
<evidence type="ECO:0000256" key="3">
    <source>
        <dbReference type="ARBA" id="ARBA00022692"/>
    </source>
</evidence>
<keyword evidence="4 7" id="KW-1133">Transmembrane helix</keyword>
<gene>
    <name evidence="8" type="ORF">Vbra_20134</name>
</gene>
<feature type="transmembrane region" description="Helical" evidence="7">
    <location>
        <begin position="335"/>
        <end position="357"/>
    </location>
</feature>
<feature type="transmembrane region" description="Helical" evidence="7">
    <location>
        <begin position="182"/>
        <end position="202"/>
    </location>
</feature>
<dbReference type="InParanoid" id="A0A0G4EA52"/>
<keyword evidence="2" id="KW-0813">Transport</keyword>
<evidence type="ECO:0000256" key="6">
    <source>
        <dbReference type="SAM" id="MobiDB-lite"/>
    </source>
</evidence>
<evidence type="ECO:0008006" key="10">
    <source>
        <dbReference type="Google" id="ProtNLM"/>
    </source>
</evidence>
<name>A0A0G4EA52_VITBC</name>
<comment type="subcellular location">
    <subcellularLocation>
        <location evidence="1">Membrane</location>
        <topology evidence="1">Multi-pass membrane protein</topology>
    </subcellularLocation>
</comment>
<dbReference type="GO" id="GO:0022857">
    <property type="term" value="F:transmembrane transporter activity"/>
    <property type="evidence" value="ECO:0007669"/>
    <property type="project" value="InterPro"/>
</dbReference>
<dbReference type="InterPro" id="IPR050930">
    <property type="entry name" value="MFS_Vesicular_Transporter"/>
</dbReference>
<feature type="transmembrane region" description="Helical" evidence="7">
    <location>
        <begin position="442"/>
        <end position="463"/>
    </location>
</feature>
<dbReference type="AlphaFoldDB" id="A0A0G4EA52"/>
<feature type="region of interest" description="Disordered" evidence="6">
    <location>
        <begin position="226"/>
        <end position="256"/>
    </location>
</feature>
<dbReference type="GO" id="GO:0016020">
    <property type="term" value="C:membrane"/>
    <property type="evidence" value="ECO:0007669"/>
    <property type="project" value="UniProtKB-SubCell"/>
</dbReference>
<dbReference type="PANTHER" id="PTHR23506:SF26">
    <property type="entry name" value="MFS-TYPE TRANSPORTER SLC18B1"/>
    <property type="match status" value="1"/>
</dbReference>
<organism evidence="8 9">
    <name type="scientific">Vitrella brassicaformis (strain CCMP3155)</name>
    <dbReference type="NCBI Taxonomy" id="1169540"/>
    <lineage>
        <taxon>Eukaryota</taxon>
        <taxon>Sar</taxon>
        <taxon>Alveolata</taxon>
        <taxon>Colpodellida</taxon>
        <taxon>Vitrellaceae</taxon>
        <taxon>Vitrella</taxon>
    </lineage>
</organism>
<dbReference type="SUPFAM" id="SSF103473">
    <property type="entry name" value="MFS general substrate transporter"/>
    <property type="match status" value="1"/>
</dbReference>
<feature type="compositionally biased region" description="Basic and acidic residues" evidence="6">
    <location>
        <begin position="233"/>
        <end position="246"/>
    </location>
</feature>
<dbReference type="Gene3D" id="1.20.1250.20">
    <property type="entry name" value="MFS general substrate transporter like domains"/>
    <property type="match status" value="2"/>
</dbReference>
<feature type="transmembrane region" description="Helical" evidence="7">
    <location>
        <begin position="400"/>
        <end position="421"/>
    </location>
</feature>
<reference evidence="8 9" key="1">
    <citation type="submission" date="2014-11" db="EMBL/GenBank/DDBJ databases">
        <authorList>
            <person name="Zhu J."/>
            <person name="Qi W."/>
            <person name="Song R."/>
        </authorList>
    </citation>
    <scope>NUCLEOTIDE SEQUENCE [LARGE SCALE GENOMIC DNA]</scope>
</reference>
<dbReference type="EMBL" id="CDMY01000113">
    <property type="protein sequence ID" value="CEL92827.1"/>
    <property type="molecule type" value="Genomic_DNA"/>
</dbReference>
<dbReference type="Pfam" id="PF07690">
    <property type="entry name" value="MFS_1"/>
    <property type="match status" value="1"/>
</dbReference>
<dbReference type="VEuPathDB" id="CryptoDB:Vbra_20134"/>
<sequence length="508" mass="54258">MVPSTPSAPQPGILLAHLAVEVAIVSSAVTLPTIFLPHYIRNKFRVSEYQAVGALLLSTYPLCEFLVAPLVVTFAKACGRLPLLYVGAFLHAIATLLYGVMDYMVPDDDPRQLVYYFLLVFCMAVGATMAITMFTAETIDAFSKRATNQAMGVRQAALSAGALLGMPLGGLLYDIGGFMGPYLFVCSFSLVSALLLPFTVGLPSSSKQFPDSPLPRPFESRVIFRTPCTTRQKNGDEDPRQIKSDGEEPDGFAKWYGYSPGEGDTDAVMEVATEHTPILRSRGSPRADEDSCTPASGSEDERTRNSTGRACRAASTVTVSSSALWALSTLNDPCVIVGCLTALMNGFAMSFYCPIIGEPLFQSLQTSSHLNVGSLTCIIVFARLVSSWPVGALADRIGGLPVLTSGYIVTGIAYGSFACWRQGIQWAGHPTAVGLPSTTRKLVMISVSVLSLGALGVGLSLIATPCPVVIRDFLLREGLRQTEASMLTASYEWGMVALGASARLREAV</sequence>
<keyword evidence="5 7" id="KW-0472">Membrane</keyword>
<protein>
    <recommendedName>
        <fullName evidence="10">Major facilitator superfamily (MFS) profile domain-containing protein</fullName>
    </recommendedName>
</protein>